<sequence>MSHRDIQSQVSYRQAIQLQIRRYKRSLWRREVYEPFLRMG</sequence>
<dbReference type="Proteomes" id="UP001301728">
    <property type="component" value="Unassembled WGS sequence"/>
</dbReference>
<name>A0ABU5TV72_9CYAN</name>
<organism evidence="1 2">
    <name type="scientific">Limnoraphis robusta CCNP1315</name>
    <dbReference type="NCBI Taxonomy" id="3110306"/>
    <lineage>
        <taxon>Bacteria</taxon>
        <taxon>Bacillati</taxon>
        <taxon>Cyanobacteriota</taxon>
        <taxon>Cyanophyceae</taxon>
        <taxon>Oscillatoriophycideae</taxon>
        <taxon>Oscillatoriales</taxon>
        <taxon>Sirenicapillariaceae</taxon>
        <taxon>Limnoraphis</taxon>
    </lineage>
</organism>
<gene>
    <name evidence="1" type="ORF">VB854_07515</name>
</gene>
<keyword evidence="2" id="KW-1185">Reference proteome</keyword>
<dbReference type="EMBL" id="JAYGHT010000016">
    <property type="protein sequence ID" value="MEA5518795.1"/>
    <property type="molecule type" value="Genomic_DNA"/>
</dbReference>
<dbReference type="RefSeq" id="WP_323217712.1">
    <property type="nucleotide sequence ID" value="NZ_JAYGHT010000016.1"/>
</dbReference>
<protein>
    <submittedName>
        <fullName evidence="1">Uncharacterized protein</fullName>
    </submittedName>
</protein>
<evidence type="ECO:0000313" key="2">
    <source>
        <dbReference type="Proteomes" id="UP001301728"/>
    </source>
</evidence>
<evidence type="ECO:0000313" key="1">
    <source>
        <dbReference type="EMBL" id="MEA5518795.1"/>
    </source>
</evidence>
<comment type="caution">
    <text evidence="1">The sequence shown here is derived from an EMBL/GenBank/DDBJ whole genome shotgun (WGS) entry which is preliminary data.</text>
</comment>
<accession>A0ABU5TV72</accession>
<reference evidence="1 2" key="1">
    <citation type="submission" date="2023-12" db="EMBL/GenBank/DDBJ databases">
        <title>Baltic Sea Cyanobacteria.</title>
        <authorList>
            <person name="Delbaje E."/>
            <person name="Fewer D.P."/>
            <person name="Shishido T.K."/>
        </authorList>
    </citation>
    <scope>NUCLEOTIDE SEQUENCE [LARGE SCALE GENOMIC DNA]</scope>
    <source>
        <strain evidence="1 2">CCNP 1315</strain>
    </source>
</reference>
<proteinExistence type="predicted"/>